<name>A0A7X1B688_9BACT</name>
<evidence type="ECO:0000313" key="3">
    <source>
        <dbReference type="Proteomes" id="UP000526501"/>
    </source>
</evidence>
<comment type="caution">
    <text evidence="2">The sequence shown here is derived from an EMBL/GenBank/DDBJ whole genome shotgun (WGS) entry which is preliminary data.</text>
</comment>
<proteinExistence type="predicted"/>
<dbReference type="Proteomes" id="UP000526501">
    <property type="component" value="Unassembled WGS sequence"/>
</dbReference>
<sequence>MSDTERQGSIYGEMAERRSRSEELQSKAEEMGVPVFVPDSVSESASEVEENYEIVSEVEISEVNDSVSDPELEEVAVDALQDEQELPEPQTIENEMVPETDLVVPADPDPVIEDIVEPASDAELELEVNSIGEETSYFSDLDEELPKEQSSELLEATEEVEQVSAISEELGVSEEIATAEVADDSVEELDLPAAEEPESVADEEVASFEVDAEPLEVESKAPEAIDSDPVEEETVSANDDIQEEAEAPAVDEIEAIGDPEPVSEEAISEDIPDEISDEEPKTPEQLIGESVDLLGDAPEMIEDSDVRRVAEDIVDKIGSVVDIHNLPKTQPSRVLSKVAKAQEAEKGGSEEKVELPVVEKKTEAKAETSSVPPKKKRKKVSLLDSYFKGL</sequence>
<organism evidence="2 3">
    <name type="scientific">Pelagicoccus albus</name>
    <dbReference type="NCBI Taxonomy" id="415222"/>
    <lineage>
        <taxon>Bacteria</taxon>
        <taxon>Pseudomonadati</taxon>
        <taxon>Verrucomicrobiota</taxon>
        <taxon>Opitutia</taxon>
        <taxon>Puniceicoccales</taxon>
        <taxon>Pelagicoccaceae</taxon>
        <taxon>Pelagicoccus</taxon>
    </lineage>
</organism>
<reference evidence="2 3" key="1">
    <citation type="submission" date="2020-07" db="EMBL/GenBank/DDBJ databases">
        <authorList>
            <person name="Feng X."/>
        </authorList>
    </citation>
    <scope>NUCLEOTIDE SEQUENCE [LARGE SCALE GENOMIC DNA]</scope>
    <source>
        <strain evidence="2 3">JCM23202</strain>
    </source>
</reference>
<keyword evidence="3" id="KW-1185">Reference proteome</keyword>
<protein>
    <submittedName>
        <fullName evidence="2">Uncharacterized protein</fullName>
    </submittedName>
</protein>
<feature type="region of interest" description="Disordered" evidence="1">
    <location>
        <begin position="339"/>
        <end position="377"/>
    </location>
</feature>
<feature type="compositionally biased region" description="Basic and acidic residues" evidence="1">
    <location>
        <begin position="14"/>
        <end position="30"/>
    </location>
</feature>
<evidence type="ECO:0000256" key="1">
    <source>
        <dbReference type="SAM" id="MobiDB-lite"/>
    </source>
</evidence>
<gene>
    <name evidence="2" type="ORF">H5P27_04395</name>
</gene>
<feature type="region of interest" description="Disordered" evidence="1">
    <location>
        <begin position="1"/>
        <end position="31"/>
    </location>
</feature>
<accession>A0A7X1B688</accession>
<feature type="compositionally biased region" description="Basic and acidic residues" evidence="1">
    <location>
        <begin position="340"/>
        <end position="366"/>
    </location>
</feature>
<feature type="compositionally biased region" description="Acidic residues" evidence="1">
    <location>
        <begin position="225"/>
        <end position="267"/>
    </location>
</feature>
<dbReference type="RefSeq" id="WP_185659162.1">
    <property type="nucleotide sequence ID" value="NZ_CAWPOO010000006.1"/>
</dbReference>
<evidence type="ECO:0000313" key="2">
    <source>
        <dbReference type="EMBL" id="MBC2605278.1"/>
    </source>
</evidence>
<dbReference type="AlphaFoldDB" id="A0A7X1B688"/>
<dbReference type="EMBL" id="JACHVC010000006">
    <property type="protein sequence ID" value="MBC2605278.1"/>
    <property type="molecule type" value="Genomic_DNA"/>
</dbReference>
<feature type="region of interest" description="Disordered" evidence="1">
    <location>
        <begin position="210"/>
        <end position="267"/>
    </location>
</feature>